<keyword evidence="1" id="KW-0812">Transmembrane</keyword>
<dbReference type="AlphaFoldDB" id="A0A9D2ZXM9"/>
<protein>
    <submittedName>
        <fullName evidence="2">PilW family protein</fullName>
    </submittedName>
</protein>
<accession>A0A9D2ZXM9</accession>
<proteinExistence type="predicted"/>
<dbReference type="InterPro" id="IPR012902">
    <property type="entry name" value="N_methyl_site"/>
</dbReference>
<evidence type="ECO:0000256" key="1">
    <source>
        <dbReference type="SAM" id="Phobius"/>
    </source>
</evidence>
<dbReference type="Proteomes" id="UP000787156">
    <property type="component" value="Unassembled WGS sequence"/>
</dbReference>
<dbReference type="PROSITE" id="PS00409">
    <property type="entry name" value="PROKAR_NTER_METHYL"/>
    <property type="match status" value="1"/>
</dbReference>
<reference evidence="2" key="1">
    <citation type="journal article" date="2021" name="PeerJ">
        <title>Extensive microbial diversity within the chicken gut microbiome revealed by metagenomics and culture.</title>
        <authorList>
            <person name="Gilroy R."/>
            <person name="Ravi A."/>
            <person name="Getino M."/>
            <person name="Pursley I."/>
            <person name="Horton D.L."/>
            <person name="Alikhan N.F."/>
            <person name="Baker D."/>
            <person name="Gharbi K."/>
            <person name="Hall N."/>
            <person name="Watson M."/>
            <person name="Adriaenssens E.M."/>
            <person name="Foster-Nyarko E."/>
            <person name="Jarju S."/>
            <person name="Secka A."/>
            <person name="Antonio M."/>
            <person name="Oren A."/>
            <person name="Chaudhuri R.R."/>
            <person name="La Ragione R."/>
            <person name="Hildebrand F."/>
            <person name="Pallen M.J."/>
        </authorList>
    </citation>
    <scope>NUCLEOTIDE SEQUENCE</scope>
    <source>
        <strain evidence="2">CHK135-1449</strain>
    </source>
</reference>
<dbReference type="Pfam" id="PF16074">
    <property type="entry name" value="PilW"/>
    <property type="match status" value="1"/>
</dbReference>
<dbReference type="NCBIfam" id="TIGR02532">
    <property type="entry name" value="IV_pilin_GFxxxE"/>
    <property type="match status" value="1"/>
</dbReference>
<reference evidence="2" key="2">
    <citation type="submission" date="2021-09" db="EMBL/GenBank/DDBJ databases">
        <authorList>
            <person name="Gilroy R."/>
        </authorList>
    </citation>
    <scope>NUCLEOTIDE SEQUENCE</scope>
    <source>
        <strain evidence="2">CHK135-1449</strain>
    </source>
</reference>
<organism evidence="2 3">
    <name type="scientific">Acinetobacter lwoffii</name>
    <dbReference type="NCBI Taxonomy" id="28090"/>
    <lineage>
        <taxon>Bacteria</taxon>
        <taxon>Pseudomonadati</taxon>
        <taxon>Pseudomonadota</taxon>
        <taxon>Gammaproteobacteria</taxon>
        <taxon>Moraxellales</taxon>
        <taxon>Moraxellaceae</taxon>
        <taxon>Acinetobacter</taxon>
    </lineage>
</organism>
<sequence length="328" mass="35142">MASRNQGQTEQGFTLVELMVAIALGLLLVAAAIQLFINGQIAYRVQQAGSSIQDNGVFGLSYVTQSIRLANYGNSNAMNDETLFGGIVLSGEQSSTSPPRAGNLKGMRINNAAITTDAYLTANAKTESAYGSVKSDQLVITYQAPKDMYNCAGEKVTGPVKTLTSITPGQYVIERYYIRKDVNNADAALYCDAGTFTDSETARSSAAGLNISGYGTDGNMIANHVEYMRIQLIVKPTKDRTRTMPINTYKGLVIKDNPTGSEIKSRPAIIGINLGVLVRSSDKAGSKDGAQTYQVLDQEITAPDDGYMRNAYLTTIALRNGGLGEVIE</sequence>
<dbReference type="EMBL" id="DYWX01000009">
    <property type="protein sequence ID" value="HJF26746.1"/>
    <property type="molecule type" value="Genomic_DNA"/>
</dbReference>
<keyword evidence="1" id="KW-1133">Transmembrane helix</keyword>
<evidence type="ECO:0000313" key="2">
    <source>
        <dbReference type="EMBL" id="HJF26746.1"/>
    </source>
</evidence>
<feature type="transmembrane region" description="Helical" evidence="1">
    <location>
        <begin position="12"/>
        <end position="37"/>
    </location>
</feature>
<keyword evidence="1" id="KW-0472">Membrane</keyword>
<name>A0A9D2ZXM9_ACILW</name>
<dbReference type="Pfam" id="PF07963">
    <property type="entry name" value="N_methyl"/>
    <property type="match status" value="1"/>
</dbReference>
<dbReference type="InterPro" id="IPR032092">
    <property type="entry name" value="PilW"/>
</dbReference>
<evidence type="ECO:0000313" key="3">
    <source>
        <dbReference type="Proteomes" id="UP000787156"/>
    </source>
</evidence>
<dbReference type="GO" id="GO:0043683">
    <property type="term" value="P:type IV pilus assembly"/>
    <property type="evidence" value="ECO:0007669"/>
    <property type="project" value="InterPro"/>
</dbReference>
<gene>
    <name evidence="2" type="ORF">K8V79_00565</name>
</gene>
<comment type="caution">
    <text evidence="2">The sequence shown here is derived from an EMBL/GenBank/DDBJ whole genome shotgun (WGS) entry which is preliminary data.</text>
</comment>